<dbReference type="SMR" id="A0A7M6UVS6"/>
<evidence type="ECO:0000256" key="9">
    <source>
        <dbReference type="ARBA" id="ARBA00023224"/>
    </source>
</evidence>
<dbReference type="CTD" id="5578687"/>
<keyword evidence="8 10" id="KW-0675">Receptor</keyword>
<dbReference type="AlphaFoldDB" id="A0A7M6UVS6"/>
<keyword evidence="3 10" id="KW-0716">Sensory transduction</keyword>
<evidence type="ECO:0000256" key="3">
    <source>
        <dbReference type="ARBA" id="ARBA00022606"/>
    </source>
</evidence>
<evidence type="ECO:0000256" key="6">
    <source>
        <dbReference type="ARBA" id="ARBA00022989"/>
    </source>
</evidence>
<comment type="subcellular location">
    <subcellularLocation>
        <location evidence="1 10">Cell membrane</location>
        <topology evidence="1 10">Multi-pass membrane protein</topology>
    </subcellularLocation>
</comment>
<feature type="transmembrane region" description="Helical" evidence="10">
    <location>
        <begin position="132"/>
        <end position="150"/>
    </location>
</feature>
<name>A0A7M6UVS6_NASVI</name>
<feature type="transmembrane region" description="Helical" evidence="10">
    <location>
        <begin position="265"/>
        <end position="289"/>
    </location>
</feature>
<evidence type="ECO:0000256" key="1">
    <source>
        <dbReference type="ARBA" id="ARBA00004651"/>
    </source>
</evidence>
<dbReference type="GeneID" id="100463047"/>
<evidence type="ECO:0000313" key="12">
    <source>
        <dbReference type="Proteomes" id="UP000002358"/>
    </source>
</evidence>
<dbReference type="KEGG" id="nvi:100463047"/>
<evidence type="ECO:0000256" key="8">
    <source>
        <dbReference type="ARBA" id="ARBA00023170"/>
    </source>
</evidence>
<evidence type="ECO:0000256" key="7">
    <source>
        <dbReference type="ARBA" id="ARBA00023136"/>
    </source>
</evidence>
<evidence type="ECO:0000256" key="2">
    <source>
        <dbReference type="ARBA" id="ARBA00022475"/>
    </source>
</evidence>
<organism evidence="11 12">
    <name type="scientific">Nasonia vitripennis</name>
    <name type="common">Parasitic wasp</name>
    <dbReference type="NCBI Taxonomy" id="7425"/>
    <lineage>
        <taxon>Eukaryota</taxon>
        <taxon>Metazoa</taxon>
        <taxon>Ecdysozoa</taxon>
        <taxon>Arthropoda</taxon>
        <taxon>Hexapoda</taxon>
        <taxon>Insecta</taxon>
        <taxon>Pterygota</taxon>
        <taxon>Neoptera</taxon>
        <taxon>Endopterygota</taxon>
        <taxon>Hymenoptera</taxon>
        <taxon>Apocrita</taxon>
        <taxon>Proctotrupomorpha</taxon>
        <taxon>Chalcidoidea</taxon>
        <taxon>Pteromalidae</taxon>
        <taxon>Pteromalinae</taxon>
        <taxon>Nasonia</taxon>
    </lineage>
</organism>
<dbReference type="FunCoup" id="A0A7M6UVS6">
    <property type="interactions" value="108"/>
</dbReference>
<feature type="transmembrane region" description="Helical" evidence="10">
    <location>
        <begin position="192"/>
        <end position="216"/>
    </location>
</feature>
<dbReference type="GO" id="GO:0007165">
    <property type="term" value="P:signal transduction"/>
    <property type="evidence" value="ECO:0007669"/>
    <property type="project" value="UniProtKB-KW"/>
</dbReference>
<dbReference type="OrthoDB" id="6617147at2759"/>
<comment type="similarity">
    <text evidence="10">Belongs to the insect chemoreceptor superfamily. Heteromeric odorant receptor channel (TC 1.A.69) family.</text>
</comment>
<dbReference type="InParanoid" id="A0A7M6UVS6"/>
<dbReference type="Pfam" id="PF02949">
    <property type="entry name" value="7tm_6"/>
    <property type="match status" value="1"/>
</dbReference>
<evidence type="ECO:0000256" key="5">
    <source>
        <dbReference type="ARBA" id="ARBA00022725"/>
    </source>
</evidence>
<dbReference type="PANTHER" id="PTHR21137">
    <property type="entry name" value="ODORANT RECEPTOR"/>
    <property type="match status" value="1"/>
</dbReference>
<dbReference type="GO" id="GO:0005886">
    <property type="term" value="C:plasma membrane"/>
    <property type="evidence" value="ECO:0007669"/>
    <property type="project" value="UniProtKB-SubCell"/>
</dbReference>
<reference evidence="11" key="1">
    <citation type="submission" date="2021-01" db="UniProtKB">
        <authorList>
            <consortium name="EnsemblMetazoa"/>
        </authorList>
    </citation>
    <scope>IDENTIFICATION</scope>
</reference>
<sequence>MDGKRGFDHAFSLCRINLGTVGLWPNSKNGKGHQEVASLIFFIISLFTIIVFVNLAQTVKLIMIWGDLNHMIDNISTANLPIAVVVFKMLTFRRYKKTLTRLLGIAMDDWCTKKTSREAENMSKNARTARKMSLVCVVLGFGSVNGQLAVRISQELDILPGQTEKRLPMLSSYIPYEYQTSPAYEITWFMQYLGAVLATLVYSGVYCVFVGLVLHLRGQVANLRFMFESVDDPEEDKGKNFRRRLRSLVERHESLNRFAEDIENIFTLMFLAEILSCTIQICLQVFLLVTLMSNDNGGVPILQILFMMVYAMHVGTHVFICCYVADKLRDESLSICDLAYNYEWYRLPARDARLLLFIMLRAERPLEVTAGKFCAFSLRLYAQILKTSGGYLSMLLAVKDRSTNF</sequence>
<keyword evidence="12" id="KW-1185">Reference proteome</keyword>
<keyword evidence="2" id="KW-1003">Cell membrane</keyword>
<keyword evidence="7 10" id="KW-0472">Membrane</keyword>
<dbReference type="GO" id="GO:0005549">
    <property type="term" value="F:odorant binding"/>
    <property type="evidence" value="ECO:0007669"/>
    <property type="project" value="InterPro"/>
</dbReference>
<evidence type="ECO:0000256" key="10">
    <source>
        <dbReference type="RuleBase" id="RU351113"/>
    </source>
</evidence>
<evidence type="ECO:0000256" key="4">
    <source>
        <dbReference type="ARBA" id="ARBA00022692"/>
    </source>
</evidence>
<keyword evidence="6 10" id="KW-1133">Transmembrane helix</keyword>
<feature type="transmembrane region" description="Helical" evidence="10">
    <location>
        <begin position="36"/>
        <end position="55"/>
    </location>
</feature>
<keyword evidence="9 10" id="KW-0807">Transducer</keyword>
<accession>A0A7M6UVS6</accession>
<feature type="transmembrane region" description="Helical" evidence="10">
    <location>
        <begin position="301"/>
        <end position="325"/>
    </location>
</feature>
<keyword evidence="4 10" id="KW-0812">Transmembrane</keyword>
<dbReference type="Proteomes" id="UP000002358">
    <property type="component" value="Chromosome 5"/>
</dbReference>
<comment type="caution">
    <text evidence="10">Lacks conserved residue(s) required for the propagation of feature annotation.</text>
</comment>
<dbReference type="GO" id="GO:0004984">
    <property type="term" value="F:olfactory receptor activity"/>
    <property type="evidence" value="ECO:0007669"/>
    <property type="project" value="InterPro"/>
</dbReference>
<dbReference type="PANTHER" id="PTHR21137:SF35">
    <property type="entry name" value="ODORANT RECEPTOR 19A-RELATED"/>
    <property type="match status" value="1"/>
</dbReference>
<proteinExistence type="inferred from homology"/>
<keyword evidence="5 10" id="KW-0552">Olfaction</keyword>
<dbReference type="RefSeq" id="NP_001177480.1">
    <property type="nucleotide sequence ID" value="NM_001190551.1"/>
</dbReference>
<dbReference type="InterPro" id="IPR004117">
    <property type="entry name" value="7tm6_olfct_rcpt"/>
</dbReference>
<feature type="transmembrane region" description="Helical" evidence="10">
    <location>
        <begin position="75"/>
        <end position="92"/>
    </location>
</feature>
<protein>
    <recommendedName>
        <fullName evidence="10">Odorant receptor</fullName>
    </recommendedName>
</protein>
<evidence type="ECO:0000313" key="11">
    <source>
        <dbReference type="EnsemblMetazoa" id="NP_001177480"/>
    </source>
</evidence>
<dbReference type="EnsemblMetazoa" id="NM_001190551">
    <property type="protein sequence ID" value="NP_001177480"/>
    <property type="gene ID" value="GeneID_100463047"/>
</dbReference>